<comment type="caution">
    <text evidence="3">The sequence shown here is derived from an EMBL/GenBank/DDBJ whole genome shotgun (WGS) entry which is preliminary data.</text>
</comment>
<evidence type="ECO:0000256" key="1">
    <source>
        <dbReference type="ARBA" id="ARBA00022982"/>
    </source>
</evidence>
<dbReference type="PANTHER" id="PTHR21294:SF17">
    <property type="entry name" value="PROTEIN FIXA"/>
    <property type="match status" value="1"/>
</dbReference>
<keyword evidence="1" id="KW-0249">Electron transport</keyword>
<dbReference type="InterPro" id="IPR014729">
    <property type="entry name" value="Rossmann-like_a/b/a_fold"/>
</dbReference>
<dbReference type="RefSeq" id="WP_265425488.1">
    <property type="nucleotide sequence ID" value="NZ_JAPFPW010000013.1"/>
</dbReference>
<evidence type="ECO:0000259" key="2">
    <source>
        <dbReference type="SMART" id="SM00893"/>
    </source>
</evidence>
<accession>A0ABT3NAT4</accession>
<dbReference type="PIRSF" id="PIRSF000090">
    <property type="entry name" value="Beta-ETF"/>
    <property type="match status" value="1"/>
</dbReference>
<gene>
    <name evidence="3" type="primary">fixA</name>
    <name evidence="3" type="ORF">OOT00_11325</name>
</gene>
<dbReference type="InterPro" id="IPR033948">
    <property type="entry name" value="ETF_beta_N"/>
</dbReference>
<name>A0ABT3NAT4_9BACT</name>
<dbReference type="NCBIfam" id="NF002888">
    <property type="entry name" value="PRK03359.1"/>
    <property type="match status" value="1"/>
</dbReference>
<keyword evidence="4" id="KW-1185">Reference proteome</keyword>
<dbReference type="Gene3D" id="3.40.50.620">
    <property type="entry name" value="HUPs"/>
    <property type="match status" value="1"/>
</dbReference>
<reference evidence="3 4" key="1">
    <citation type="submission" date="2022-11" db="EMBL/GenBank/DDBJ databases">
        <title>Desulfobotulus tamanensis H1 sp. nov. - anaerobic, alkaliphilic, sulphate reducing bacterium isolated from terrestrial mud volcano.</title>
        <authorList>
            <person name="Frolova A."/>
            <person name="Merkel A.Y."/>
            <person name="Slobodkin A.I."/>
        </authorList>
    </citation>
    <scope>NUCLEOTIDE SEQUENCE [LARGE SCALE GENOMIC DNA]</scope>
    <source>
        <strain evidence="3 4">H1</strain>
    </source>
</reference>
<dbReference type="Pfam" id="PF01012">
    <property type="entry name" value="ETF"/>
    <property type="match status" value="1"/>
</dbReference>
<feature type="domain" description="Electron transfer flavoprotein alpha/beta-subunit N-terminal" evidence="2">
    <location>
        <begin position="21"/>
        <end position="212"/>
    </location>
</feature>
<keyword evidence="1" id="KW-0813">Transport</keyword>
<dbReference type="InterPro" id="IPR012255">
    <property type="entry name" value="ETF_b"/>
</dbReference>
<dbReference type="EMBL" id="JAPFPW010000013">
    <property type="protein sequence ID" value="MCW7754574.1"/>
    <property type="molecule type" value="Genomic_DNA"/>
</dbReference>
<organism evidence="3 4">
    <name type="scientific">Desulfobotulus pelophilus</name>
    <dbReference type="NCBI Taxonomy" id="2823377"/>
    <lineage>
        <taxon>Bacteria</taxon>
        <taxon>Pseudomonadati</taxon>
        <taxon>Thermodesulfobacteriota</taxon>
        <taxon>Desulfobacteria</taxon>
        <taxon>Desulfobacterales</taxon>
        <taxon>Desulfobacteraceae</taxon>
        <taxon>Desulfobotulus</taxon>
    </lineage>
</organism>
<dbReference type="Proteomes" id="UP001209681">
    <property type="component" value="Unassembled WGS sequence"/>
</dbReference>
<protein>
    <submittedName>
        <fullName evidence="3">Electron transfer flavoprotein FixA</fullName>
    </submittedName>
</protein>
<dbReference type="SUPFAM" id="SSF52402">
    <property type="entry name" value="Adenine nucleotide alpha hydrolases-like"/>
    <property type="match status" value="1"/>
</dbReference>
<proteinExistence type="predicted"/>
<dbReference type="PANTHER" id="PTHR21294">
    <property type="entry name" value="ELECTRON TRANSFER FLAVOPROTEIN BETA-SUBUNIT"/>
    <property type="match status" value="1"/>
</dbReference>
<evidence type="ECO:0000313" key="4">
    <source>
        <dbReference type="Proteomes" id="UP001209681"/>
    </source>
</evidence>
<dbReference type="CDD" id="cd01714">
    <property type="entry name" value="ETF_beta"/>
    <property type="match status" value="1"/>
</dbReference>
<sequence length="257" mass="27444">MKIVVACKLVPEEQDIRIEADGSLEMGKASYKISPFDLNAMEAAVQLRNHAKEGTVTALSIGGRELENTKARKDILSRGADDLILVMDDDFSGILPHKTAEIMAASVRGMGFDLLICGDGSGDLYAQQVAMRTGGLLGVAAVSGVSRILGMEAGTLRVERVLESVVEVLEIPLPAVISVSTDINVPAIPGMKAILSAAKKPVTVMAAEDLGPLSSSVLVDMVEVKAPRQKERKKLIVEGDSEEKISEFINHLRKVLN</sequence>
<evidence type="ECO:0000313" key="3">
    <source>
        <dbReference type="EMBL" id="MCW7754574.1"/>
    </source>
</evidence>
<dbReference type="InterPro" id="IPR014730">
    <property type="entry name" value="ETF_a/b_N"/>
</dbReference>
<dbReference type="SMART" id="SM00893">
    <property type="entry name" value="ETF"/>
    <property type="match status" value="1"/>
</dbReference>